<dbReference type="AlphaFoldDB" id="A0A840SDD2"/>
<evidence type="ECO:0000313" key="2">
    <source>
        <dbReference type="Proteomes" id="UP000578697"/>
    </source>
</evidence>
<gene>
    <name evidence="1" type="ORF">HNP77_001109</name>
</gene>
<accession>A0A840SDD2</accession>
<organism evidence="1 2">
    <name type="scientific">Treponema rectale</name>
    <dbReference type="NCBI Taxonomy" id="744512"/>
    <lineage>
        <taxon>Bacteria</taxon>
        <taxon>Pseudomonadati</taxon>
        <taxon>Spirochaetota</taxon>
        <taxon>Spirochaetia</taxon>
        <taxon>Spirochaetales</taxon>
        <taxon>Treponemataceae</taxon>
        <taxon>Treponema</taxon>
    </lineage>
</organism>
<dbReference type="EMBL" id="JACHFR010000002">
    <property type="protein sequence ID" value="MBB5218740.1"/>
    <property type="molecule type" value="Genomic_DNA"/>
</dbReference>
<dbReference type="SUPFAM" id="SSF55729">
    <property type="entry name" value="Acyl-CoA N-acyltransferases (Nat)"/>
    <property type="match status" value="1"/>
</dbReference>
<keyword evidence="2" id="KW-1185">Reference proteome</keyword>
<evidence type="ECO:0008006" key="3">
    <source>
        <dbReference type="Google" id="ProtNLM"/>
    </source>
</evidence>
<evidence type="ECO:0000313" key="1">
    <source>
        <dbReference type="EMBL" id="MBB5218740.1"/>
    </source>
</evidence>
<dbReference type="InterPro" id="IPR016181">
    <property type="entry name" value="Acyl_CoA_acyltransferase"/>
</dbReference>
<dbReference type="RefSeq" id="WP_184652184.1">
    <property type="nucleotide sequence ID" value="NZ_JACHFR010000002.1"/>
</dbReference>
<sequence>MKSDNIKLQHFDMNNIPKLIEKVYPLWQPPAGDEVFKRLYVEYIIRNNIFKNEYQFELDDSETGAFCAAAFAARKGEHTVAEDWFDSAFSGLNTELKVTTGMCRTYLNLMDSRTFSLMDSEDVKLALFISLAPGYGSEILKRVFTELKAAGHKKVFLWTDCECNWQWYEKHGFDLVEKNIYEPFSDDKNKYATFIFKKTL</sequence>
<name>A0A840SDD2_9SPIR</name>
<reference evidence="1 2" key="1">
    <citation type="submission" date="2020-08" db="EMBL/GenBank/DDBJ databases">
        <title>Genomic Encyclopedia of Type Strains, Phase IV (KMG-IV): sequencing the most valuable type-strain genomes for metagenomic binning, comparative biology and taxonomic classification.</title>
        <authorList>
            <person name="Goeker M."/>
        </authorList>
    </citation>
    <scope>NUCLEOTIDE SEQUENCE [LARGE SCALE GENOMIC DNA]</scope>
    <source>
        <strain evidence="1 2">DSM 103679</strain>
    </source>
</reference>
<proteinExistence type="predicted"/>
<dbReference type="Proteomes" id="UP000578697">
    <property type="component" value="Unassembled WGS sequence"/>
</dbReference>
<protein>
    <recommendedName>
        <fullName evidence="3">N-acetyltransferase domain-containing protein</fullName>
    </recommendedName>
</protein>
<dbReference type="Gene3D" id="3.40.630.30">
    <property type="match status" value="1"/>
</dbReference>
<comment type="caution">
    <text evidence="1">The sequence shown here is derived from an EMBL/GenBank/DDBJ whole genome shotgun (WGS) entry which is preliminary data.</text>
</comment>